<dbReference type="VEuPathDB" id="FungiDB:PITG_00977"/>
<sequence>MSRAERNKRFKKTKKGEDESQLVPDVYDPYQRTYIRNPFHHYRDVDKLIVLVIFLIIYIAQMRSTIKGHSSSSQNNEGPRGEHRVSSTHRLYMMRHG</sequence>
<evidence type="ECO:0000313" key="3">
    <source>
        <dbReference type="EMBL" id="EEY58322.1"/>
    </source>
</evidence>
<reference evidence="4" key="1">
    <citation type="journal article" date="2009" name="Nature">
        <title>Genome sequence and analysis of the Irish potato famine pathogen Phytophthora infestans.</title>
        <authorList>
            <consortium name="The Broad Institute Genome Sequencing Platform"/>
            <person name="Haas B.J."/>
            <person name="Kamoun S."/>
            <person name="Zody M.C."/>
            <person name="Jiang R.H."/>
            <person name="Handsaker R.E."/>
            <person name="Cano L.M."/>
            <person name="Grabherr M."/>
            <person name="Kodira C.D."/>
            <person name="Raffaele S."/>
            <person name="Torto-Alalibo T."/>
            <person name="Bozkurt T.O."/>
            <person name="Ah-Fong A.M."/>
            <person name="Alvarado L."/>
            <person name="Anderson V.L."/>
            <person name="Armstrong M.R."/>
            <person name="Avrova A."/>
            <person name="Baxter L."/>
            <person name="Beynon J."/>
            <person name="Boevink P.C."/>
            <person name="Bollmann S.R."/>
            <person name="Bos J.I."/>
            <person name="Bulone V."/>
            <person name="Cai G."/>
            <person name="Cakir C."/>
            <person name="Carrington J.C."/>
            <person name="Chawner M."/>
            <person name="Conti L."/>
            <person name="Costanzo S."/>
            <person name="Ewan R."/>
            <person name="Fahlgren N."/>
            <person name="Fischbach M.A."/>
            <person name="Fugelstad J."/>
            <person name="Gilroy E.M."/>
            <person name="Gnerre S."/>
            <person name="Green P.J."/>
            <person name="Grenville-Briggs L.J."/>
            <person name="Griffith J."/>
            <person name="Grunwald N.J."/>
            <person name="Horn K."/>
            <person name="Horner N.R."/>
            <person name="Hu C.H."/>
            <person name="Huitema E."/>
            <person name="Jeong D.H."/>
            <person name="Jones A.M."/>
            <person name="Jones J.D."/>
            <person name="Jones R.W."/>
            <person name="Karlsson E.K."/>
            <person name="Kunjeti S.G."/>
            <person name="Lamour K."/>
            <person name="Liu Z."/>
            <person name="Ma L."/>
            <person name="Maclean D."/>
            <person name="Chibucos M.C."/>
            <person name="McDonald H."/>
            <person name="McWalters J."/>
            <person name="Meijer H.J."/>
            <person name="Morgan W."/>
            <person name="Morris P.F."/>
            <person name="Munro C.A."/>
            <person name="O'Neill K."/>
            <person name="Ospina-Giraldo M."/>
            <person name="Pinzon A."/>
            <person name="Pritchard L."/>
            <person name="Ramsahoye B."/>
            <person name="Ren Q."/>
            <person name="Restrepo S."/>
            <person name="Roy S."/>
            <person name="Sadanandom A."/>
            <person name="Savidor A."/>
            <person name="Schornack S."/>
            <person name="Schwartz D.C."/>
            <person name="Schumann U.D."/>
            <person name="Schwessinger B."/>
            <person name="Seyer L."/>
            <person name="Sharpe T."/>
            <person name="Silvar C."/>
            <person name="Song J."/>
            <person name="Studholme D.J."/>
            <person name="Sykes S."/>
            <person name="Thines M."/>
            <person name="van de Vondervoort P.J."/>
            <person name="Phuntumart V."/>
            <person name="Wawra S."/>
            <person name="Weide R."/>
            <person name="Win J."/>
            <person name="Young C."/>
            <person name="Zhou S."/>
            <person name="Fry W."/>
            <person name="Meyers B.C."/>
            <person name="van West P."/>
            <person name="Ristaino J."/>
            <person name="Govers F."/>
            <person name="Birch P.R."/>
            <person name="Whisson S.C."/>
            <person name="Judelson H.S."/>
            <person name="Nusbaum C."/>
        </authorList>
    </citation>
    <scope>NUCLEOTIDE SEQUENCE [LARGE SCALE GENOMIC DNA]</scope>
    <source>
        <strain evidence="4">T30-4</strain>
    </source>
</reference>
<name>D0MS53_PHYIT</name>
<evidence type="ECO:0008006" key="5">
    <source>
        <dbReference type="Google" id="ProtNLM"/>
    </source>
</evidence>
<evidence type="ECO:0000256" key="2">
    <source>
        <dbReference type="SAM" id="Phobius"/>
    </source>
</evidence>
<dbReference type="RefSeq" id="XP_002909508.1">
    <property type="nucleotide sequence ID" value="XM_002909462.1"/>
</dbReference>
<keyword evidence="4" id="KW-1185">Reference proteome</keyword>
<feature type="compositionally biased region" description="Polar residues" evidence="1">
    <location>
        <begin position="67"/>
        <end position="77"/>
    </location>
</feature>
<evidence type="ECO:0000313" key="4">
    <source>
        <dbReference type="Proteomes" id="UP000006643"/>
    </source>
</evidence>
<organism evidence="3 4">
    <name type="scientific">Phytophthora infestans (strain T30-4)</name>
    <name type="common">Potato late blight agent</name>
    <dbReference type="NCBI Taxonomy" id="403677"/>
    <lineage>
        <taxon>Eukaryota</taxon>
        <taxon>Sar</taxon>
        <taxon>Stramenopiles</taxon>
        <taxon>Oomycota</taxon>
        <taxon>Peronosporomycetes</taxon>
        <taxon>Peronosporales</taxon>
        <taxon>Peronosporaceae</taxon>
        <taxon>Phytophthora</taxon>
    </lineage>
</organism>
<feature type="transmembrane region" description="Helical" evidence="2">
    <location>
        <begin position="48"/>
        <end position="66"/>
    </location>
</feature>
<keyword evidence="2" id="KW-1133">Transmembrane helix</keyword>
<dbReference type="HOGENOM" id="CLU_2351197_0_0_1"/>
<dbReference type="EMBL" id="DS028118">
    <property type="protein sequence ID" value="EEY58322.1"/>
    <property type="molecule type" value="Genomic_DNA"/>
</dbReference>
<dbReference type="AlphaFoldDB" id="D0MS53"/>
<accession>D0MS53</accession>
<keyword evidence="2" id="KW-0812">Transmembrane</keyword>
<keyword evidence="2" id="KW-0472">Membrane</keyword>
<dbReference type="Proteomes" id="UP000006643">
    <property type="component" value="Unassembled WGS sequence"/>
</dbReference>
<gene>
    <name evidence="3" type="ORF">PITG_00977</name>
</gene>
<feature type="region of interest" description="Disordered" evidence="1">
    <location>
        <begin position="67"/>
        <end position="97"/>
    </location>
</feature>
<dbReference type="GeneID" id="9473060"/>
<evidence type="ECO:0000256" key="1">
    <source>
        <dbReference type="SAM" id="MobiDB-lite"/>
    </source>
</evidence>
<protein>
    <recommendedName>
        <fullName evidence="5">Transmembrane protein</fullName>
    </recommendedName>
</protein>
<dbReference type="KEGG" id="pif:PITG_00977"/>
<feature type="region of interest" description="Disordered" evidence="1">
    <location>
        <begin position="1"/>
        <end position="22"/>
    </location>
</feature>
<proteinExistence type="predicted"/>
<dbReference type="OrthoDB" id="129084at2759"/>
<dbReference type="InParanoid" id="D0MS53"/>